<comment type="caution">
    <text evidence="2">The sequence shown here is derived from an EMBL/GenBank/DDBJ whole genome shotgun (WGS) entry which is preliminary data.</text>
</comment>
<feature type="transmembrane region" description="Helical" evidence="1">
    <location>
        <begin position="202"/>
        <end position="229"/>
    </location>
</feature>
<dbReference type="AlphaFoldDB" id="A0A840FQR9"/>
<evidence type="ECO:0000313" key="2">
    <source>
        <dbReference type="EMBL" id="MBB4155605.1"/>
    </source>
</evidence>
<evidence type="ECO:0000313" key="3">
    <source>
        <dbReference type="Proteomes" id="UP000529795"/>
    </source>
</evidence>
<dbReference type="Proteomes" id="UP000529795">
    <property type="component" value="Unassembled WGS sequence"/>
</dbReference>
<accession>A0A840FQR9</accession>
<protein>
    <submittedName>
        <fullName evidence="2">Uncharacterized protein</fullName>
    </submittedName>
</protein>
<keyword evidence="3" id="KW-1185">Reference proteome</keyword>
<organism evidence="2 3">
    <name type="scientific">Sphingomonas jinjuensis</name>
    <dbReference type="NCBI Taxonomy" id="535907"/>
    <lineage>
        <taxon>Bacteria</taxon>
        <taxon>Pseudomonadati</taxon>
        <taxon>Pseudomonadota</taxon>
        <taxon>Alphaproteobacteria</taxon>
        <taxon>Sphingomonadales</taxon>
        <taxon>Sphingomonadaceae</taxon>
        <taxon>Sphingomonas</taxon>
    </lineage>
</organism>
<feature type="transmembrane region" description="Helical" evidence="1">
    <location>
        <begin position="60"/>
        <end position="83"/>
    </location>
</feature>
<name>A0A840FQR9_9SPHN</name>
<keyword evidence="1" id="KW-0472">Membrane</keyword>
<feature type="transmembrane region" description="Helical" evidence="1">
    <location>
        <begin position="179"/>
        <end position="196"/>
    </location>
</feature>
<sequence>MPSEQRIDSPTIAGWGMLLMPLLTMWHEIGGHAATCVLQGGHVRTIGAFYVQCDAPSPRAAILVACAGVAVNIALSIVAFALWRGAQRDRARLAWWLVWVSEAFVAAGYLCFSGVTGVGDLGTGPHGALAALPYPLGLRLTEIAVGVSAYTLVVRAAIRTLSAMLGTGAVTRPARQRIAHVYYAAAGLGAVIVGLLNPVGWFITIMSAAASSFGGLAGFISIGFAARGVDAPRAFAIDRDWRVIVAGGAVLLTFALVLGRSLHF</sequence>
<feature type="transmembrane region" description="Helical" evidence="1">
    <location>
        <begin position="95"/>
        <end position="116"/>
    </location>
</feature>
<feature type="transmembrane region" description="Helical" evidence="1">
    <location>
        <begin position="136"/>
        <end position="158"/>
    </location>
</feature>
<reference evidence="2 3" key="1">
    <citation type="submission" date="2020-08" db="EMBL/GenBank/DDBJ databases">
        <title>Genomic Encyclopedia of Type Strains, Phase IV (KMG-IV): sequencing the most valuable type-strain genomes for metagenomic binning, comparative biology and taxonomic classification.</title>
        <authorList>
            <person name="Goeker M."/>
        </authorList>
    </citation>
    <scope>NUCLEOTIDE SEQUENCE [LARGE SCALE GENOMIC DNA]</scope>
    <source>
        <strain evidence="2 3">YC6723</strain>
    </source>
</reference>
<dbReference type="EMBL" id="JACIEV010000016">
    <property type="protein sequence ID" value="MBB4155605.1"/>
    <property type="molecule type" value="Genomic_DNA"/>
</dbReference>
<keyword evidence="1" id="KW-0812">Transmembrane</keyword>
<evidence type="ECO:0000256" key="1">
    <source>
        <dbReference type="SAM" id="Phobius"/>
    </source>
</evidence>
<proteinExistence type="predicted"/>
<keyword evidence="1" id="KW-1133">Transmembrane helix</keyword>
<gene>
    <name evidence="2" type="ORF">GGQ80_003530</name>
</gene>
<dbReference type="RefSeq" id="WP_183987261.1">
    <property type="nucleotide sequence ID" value="NZ_JACIEV010000016.1"/>
</dbReference>
<feature type="transmembrane region" description="Helical" evidence="1">
    <location>
        <begin position="241"/>
        <end position="262"/>
    </location>
</feature>